<evidence type="ECO:0000313" key="2">
    <source>
        <dbReference type="Proteomes" id="UP000036951"/>
    </source>
</evidence>
<accession>A0A8E1QZ01</accession>
<evidence type="ECO:0000313" key="1">
    <source>
        <dbReference type="EMBL" id="KOO69436.1"/>
    </source>
</evidence>
<dbReference type="OrthoDB" id="9789813at2"/>
<dbReference type="InterPro" id="IPR007351">
    <property type="entry name" value="YjbR"/>
</dbReference>
<dbReference type="AlphaFoldDB" id="A0A8E1QZ01"/>
<comment type="caution">
    <text evidence="1">The sequence shown here is derived from an EMBL/GenBank/DDBJ whole genome shotgun (WGS) entry which is preliminary data.</text>
</comment>
<dbReference type="RefSeq" id="WP_053397539.1">
    <property type="nucleotide sequence ID" value="NZ_LFQU01000002.1"/>
</dbReference>
<organism evidence="1 2">
    <name type="scientific">Xylanibacter rarus</name>
    <dbReference type="NCBI Taxonomy" id="1676614"/>
    <lineage>
        <taxon>Bacteria</taxon>
        <taxon>Pseudomonadati</taxon>
        <taxon>Bacteroidota</taxon>
        <taxon>Bacteroidia</taxon>
        <taxon>Bacteroidales</taxon>
        <taxon>Prevotellaceae</taxon>
        <taxon>Xylanibacter</taxon>
    </lineage>
</organism>
<dbReference type="Pfam" id="PF04237">
    <property type="entry name" value="YjbR"/>
    <property type="match status" value="1"/>
</dbReference>
<dbReference type="Proteomes" id="UP000036951">
    <property type="component" value="Unassembled WGS sequence"/>
</dbReference>
<keyword evidence="2" id="KW-1185">Reference proteome</keyword>
<gene>
    <name evidence="1" type="ORF">ACU52_01885</name>
</gene>
<dbReference type="Gene3D" id="3.90.1150.30">
    <property type="match status" value="1"/>
</dbReference>
<dbReference type="InterPro" id="IPR058532">
    <property type="entry name" value="YjbR/MT2646/Rv2570-like"/>
</dbReference>
<evidence type="ECO:0008006" key="3">
    <source>
        <dbReference type="Google" id="ProtNLM"/>
    </source>
</evidence>
<dbReference type="SUPFAM" id="SSF142906">
    <property type="entry name" value="YjbR-like"/>
    <property type="match status" value="1"/>
</dbReference>
<protein>
    <recommendedName>
        <fullName evidence="3">MmcQ/YjbR family DNA-binding protein</fullName>
    </recommendedName>
</protein>
<dbReference type="InterPro" id="IPR038056">
    <property type="entry name" value="YjbR-like_sf"/>
</dbReference>
<sequence>MNIEEVRKYCLSLPDTEEAMPYGEDWVVFRVGGKIFLHIWLEAPIPTIAVKLLPERGEELREEYNAFSPAYHLNKKHWNDIFIEGSFPNRMIEDWIKESYELVKSKLPKSTEMVAQ</sequence>
<dbReference type="PANTHER" id="PTHR35145">
    <property type="entry name" value="CYTOPLASMIC PROTEIN-RELATED"/>
    <property type="match status" value="1"/>
</dbReference>
<dbReference type="PANTHER" id="PTHR35145:SF1">
    <property type="entry name" value="CYTOPLASMIC PROTEIN"/>
    <property type="match status" value="1"/>
</dbReference>
<proteinExistence type="predicted"/>
<reference evidence="1 2" key="1">
    <citation type="submission" date="2015-06" db="EMBL/GenBank/DDBJ databases">
        <title>Prevotella sp. 109, sp. nov., a novel member of the family Prevotellaceae isolated from human faeces.</title>
        <authorList>
            <person name="Shkoporov A.N."/>
            <person name="Chaplin A.V."/>
            <person name="Kafarskaia L.I."/>
            <person name="Efimov B.A."/>
        </authorList>
    </citation>
    <scope>NUCLEOTIDE SEQUENCE [LARGE SCALE GENOMIC DNA]</scope>
    <source>
        <strain evidence="1 2">109</strain>
    </source>
</reference>
<dbReference type="EMBL" id="LFQU01000002">
    <property type="protein sequence ID" value="KOO69436.1"/>
    <property type="molecule type" value="Genomic_DNA"/>
</dbReference>
<name>A0A8E1QZ01_9BACT</name>